<dbReference type="HOGENOM" id="CLU_079452_4_2_1"/>
<dbReference type="Pfam" id="PF07525">
    <property type="entry name" value="SOCS_box"/>
    <property type="match status" value="1"/>
</dbReference>
<dbReference type="CDD" id="cd03717">
    <property type="entry name" value="SOCS_SOCS_like"/>
    <property type="match status" value="1"/>
</dbReference>
<protein>
    <recommendedName>
        <fullName evidence="10">Suppressor of cytokine signaling 6</fullName>
    </recommendedName>
</protein>
<reference evidence="8 9" key="1">
    <citation type="journal article" date="2007" name="Science">
        <title>Sea anemone genome reveals ancestral eumetazoan gene repertoire and genomic organization.</title>
        <authorList>
            <person name="Putnam N.H."/>
            <person name="Srivastava M."/>
            <person name="Hellsten U."/>
            <person name="Dirks B."/>
            <person name="Chapman J."/>
            <person name="Salamov A."/>
            <person name="Terry A."/>
            <person name="Shapiro H."/>
            <person name="Lindquist E."/>
            <person name="Kapitonov V.V."/>
            <person name="Jurka J."/>
            <person name="Genikhovich G."/>
            <person name="Grigoriev I.V."/>
            <person name="Lucas S.M."/>
            <person name="Steele R.E."/>
            <person name="Finnerty J.R."/>
            <person name="Technau U."/>
            <person name="Martindale M.Q."/>
            <person name="Rokhsar D.S."/>
        </authorList>
    </citation>
    <scope>NUCLEOTIDE SEQUENCE [LARGE SCALE GENOMIC DNA]</scope>
    <source>
        <strain evidence="9">CH2 X CH6</strain>
    </source>
</reference>
<dbReference type="InterPro" id="IPR000980">
    <property type="entry name" value="SH2"/>
</dbReference>
<organism evidence="8 9">
    <name type="scientific">Nematostella vectensis</name>
    <name type="common">Starlet sea anemone</name>
    <dbReference type="NCBI Taxonomy" id="45351"/>
    <lineage>
        <taxon>Eukaryota</taxon>
        <taxon>Metazoa</taxon>
        <taxon>Cnidaria</taxon>
        <taxon>Anthozoa</taxon>
        <taxon>Hexacorallia</taxon>
        <taxon>Actiniaria</taxon>
        <taxon>Edwardsiidae</taxon>
        <taxon>Nematostella</taxon>
    </lineage>
</organism>
<dbReference type="OMA" id="RDSENDY"/>
<dbReference type="GO" id="GO:0009968">
    <property type="term" value="P:negative regulation of signal transduction"/>
    <property type="evidence" value="ECO:0007669"/>
    <property type="project" value="UniProtKB-KW"/>
</dbReference>
<keyword evidence="2" id="KW-0734">Signal transduction inhibitor</keyword>
<dbReference type="STRING" id="45351.A7SGW3"/>
<dbReference type="Pfam" id="PF00017">
    <property type="entry name" value="SH2"/>
    <property type="match status" value="1"/>
</dbReference>
<dbReference type="PANTHER" id="PTHR10155:SF32">
    <property type="entry name" value="LP02169P"/>
    <property type="match status" value="1"/>
</dbReference>
<dbReference type="Proteomes" id="UP000001593">
    <property type="component" value="Unassembled WGS sequence"/>
</dbReference>
<sequence length="169" mass="19418">DSQSVNTNADNNTVRRLSSSLKTLSNCGWYWGPMSSKEAEKELYNQPDGCFLVRDSENDYHLLSVSFRSKGATCHTRLIYNKGKFSFFQDEMGKDSAYELIMHAMEASQDGILCNSRGHNRNTICYPVRLQVPISRFNTVPPLQFLCRFVIRQNIRCDQLDQLPLPKQI</sequence>
<dbReference type="SUPFAM" id="SSF158235">
    <property type="entry name" value="SOCS box-like"/>
    <property type="match status" value="1"/>
</dbReference>
<evidence type="ECO:0000259" key="6">
    <source>
        <dbReference type="PROSITE" id="PS50001"/>
    </source>
</evidence>
<dbReference type="GO" id="GO:0035556">
    <property type="term" value="P:intracellular signal transduction"/>
    <property type="evidence" value="ECO:0007669"/>
    <property type="project" value="InterPro"/>
</dbReference>
<feature type="non-terminal residue" evidence="8">
    <location>
        <position position="169"/>
    </location>
</feature>
<gene>
    <name evidence="8" type="ORF">NEMVEDRAFT_v1g42247</name>
</gene>
<dbReference type="Gene3D" id="3.30.505.10">
    <property type="entry name" value="SH2 domain"/>
    <property type="match status" value="1"/>
</dbReference>
<dbReference type="GO" id="GO:0035591">
    <property type="term" value="F:signaling adaptor activity"/>
    <property type="evidence" value="ECO:0000318"/>
    <property type="project" value="GO_Central"/>
</dbReference>
<feature type="domain" description="SH2" evidence="6">
    <location>
        <begin position="29"/>
        <end position="134"/>
    </location>
</feature>
<evidence type="ECO:0000256" key="5">
    <source>
        <dbReference type="PROSITE-ProRule" id="PRU00191"/>
    </source>
</evidence>
<feature type="non-terminal residue" evidence="8">
    <location>
        <position position="1"/>
    </location>
</feature>
<keyword evidence="9" id="KW-1185">Reference proteome</keyword>
<evidence type="ECO:0000256" key="3">
    <source>
        <dbReference type="ARBA" id="ARBA00022786"/>
    </source>
</evidence>
<dbReference type="PROSITE" id="PS50001">
    <property type="entry name" value="SH2"/>
    <property type="match status" value="1"/>
</dbReference>
<keyword evidence="3" id="KW-0833">Ubl conjugation pathway</keyword>
<dbReference type="EMBL" id="DS469655">
    <property type="protein sequence ID" value="EDO37051.1"/>
    <property type="molecule type" value="Genomic_DNA"/>
</dbReference>
<evidence type="ECO:0000256" key="2">
    <source>
        <dbReference type="ARBA" id="ARBA00022700"/>
    </source>
</evidence>
<name>A7SGW3_NEMVE</name>
<dbReference type="SUPFAM" id="SSF55550">
    <property type="entry name" value="SH2 domain"/>
    <property type="match status" value="1"/>
</dbReference>
<keyword evidence="4 5" id="KW-0727">SH2 domain</keyword>
<dbReference type="SMART" id="SM00252">
    <property type="entry name" value="SH2"/>
    <property type="match status" value="1"/>
</dbReference>
<keyword evidence="1" id="KW-0341">Growth regulation</keyword>
<proteinExistence type="predicted"/>
<dbReference type="AlphaFoldDB" id="A7SGW3"/>
<dbReference type="InParanoid" id="A7SGW3"/>
<feature type="domain" description="SOCS box" evidence="7">
    <location>
        <begin position="129"/>
        <end position="169"/>
    </location>
</feature>
<dbReference type="eggNOG" id="KOG4566">
    <property type="taxonomic scope" value="Eukaryota"/>
</dbReference>
<accession>A7SGW3</accession>
<evidence type="ECO:0000256" key="1">
    <source>
        <dbReference type="ARBA" id="ARBA00022604"/>
    </source>
</evidence>
<dbReference type="InterPro" id="IPR001496">
    <property type="entry name" value="SOCS_box"/>
</dbReference>
<dbReference type="PROSITE" id="PS50225">
    <property type="entry name" value="SOCS"/>
    <property type="match status" value="1"/>
</dbReference>
<evidence type="ECO:0000259" key="7">
    <source>
        <dbReference type="PROSITE" id="PS50225"/>
    </source>
</evidence>
<evidence type="ECO:0000256" key="4">
    <source>
        <dbReference type="ARBA" id="ARBA00022999"/>
    </source>
</evidence>
<evidence type="ECO:0008006" key="10">
    <source>
        <dbReference type="Google" id="ProtNLM"/>
    </source>
</evidence>
<dbReference type="InterPro" id="IPR036036">
    <property type="entry name" value="SOCS_box-like_dom_sf"/>
</dbReference>
<dbReference type="PANTHER" id="PTHR10155">
    <property type="entry name" value="PHOSPHATIDYLINOSITOL 3-KINASE REGULATORY SUBUNIT"/>
    <property type="match status" value="1"/>
</dbReference>
<evidence type="ECO:0000313" key="8">
    <source>
        <dbReference type="EMBL" id="EDO37051.1"/>
    </source>
</evidence>
<dbReference type="PhylomeDB" id="A7SGW3"/>
<dbReference type="InterPro" id="IPR036860">
    <property type="entry name" value="SH2_dom_sf"/>
</dbReference>
<evidence type="ECO:0000313" key="9">
    <source>
        <dbReference type="Proteomes" id="UP000001593"/>
    </source>
</evidence>